<organism evidence="2 3">
    <name type="scientific">Novosphingobium kunmingense</name>
    <dbReference type="NCBI Taxonomy" id="1211806"/>
    <lineage>
        <taxon>Bacteria</taxon>
        <taxon>Pseudomonadati</taxon>
        <taxon>Pseudomonadota</taxon>
        <taxon>Alphaproteobacteria</taxon>
        <taxon>Sphingomonadales</taxon>
        <taxon>Sphingomonadaceae</taxon>
        <taxon>Novosphingobium</taxon>
    </lineage>
</organism>
<evidence type="ECO:0000313" key="3">
    <source>
        <dbReference type="Proteomes" id="UP000232587"/>
    </source>
</evidence>
<gene>
    <name evidence="2" type="ORF">B0I00_2615</name>
</gene>
<keyword evidence="1" id="KW-1133">Transmembrane helix</keyword>
<dbReference type="EMBL" id="PHUF01000005">
    <property type="protein sequence ID" value="PKB13987.1"/>
    <property type="molecule type" value="Genomic_DNA"/>
</dbReference>
<dbReference type="RefSeq" id="WP_100867848.1">
    <property type="nucleotide sequence ID" value="NZ_PHUF01000005.1"/>
</dbReference>
<protein>
    <recommendedName>
        <fullName evidence="4">DoxX-like protein</fullName>
    </recommendedName>
</protein>
<evidence type="ECO:0000256" key="1">
    <source>
        <dbReference type="SAM" id="Phobius"/>
    </source>
</evidence>
<reference evidence="2 3" key="1">
    <citation type="submission" date="2017-11" db="EMBL/GenBank/DDBJ databases">
        <title>Genomic Encyclopedia of Type Strains, Phase III (KMG-III): the genomes of soil and plant-associated and newly described type strains.</title>
        <authorList>
            <person name="Whitman W."/>
        </authorList>
    </citation>
    <scope>NUCLEOTIDE SEQUENCE [LARGE SCALE GENOMIC DNA]</scope>
    <source>
        <strain evidence="2 3">CGMCC 1.12274</strain>
    </source>
</reference>
<keyword evidence="3" id="KW-1185">Reference proteome</keyword>
<name>A0A2N0H4Y5_9SPHN</name>
<feature type="transmembrane region" description="Helical" evidence="1">
    <location>
        <begin position="65"/>
        <end position="84"/>
    </location>
</feature>
<sequence length="88" mass="9518">MALILTFLFGVANFILHRAVLDSGHPLLETMAGFFQLMGGRAAFVLEFALLLGAMLLVGQGREGWAWFYAAYTGANALAAWLILSGRV</sequence>
<dbReference type="OrthoDB" id="7391761at2"/>
<comment type="caution">
    <text evidence="2">The sequence shown here is derived from an EMBL/GenBank/DDBJ whole genome shotgun (WGS) entry which is preliminary data.</text>
</comment>
<dbReference type="AlphaFoldDB" id="A0A2N0H4Y5"/>
<dbReference type="Proteomes" id="UP000232587">
    <property type="component" value="Unassembled WGS sequence"/>
</dbReference>
<keyword evidence="1" id="KW-0472">Membrane</keyword>
<accession>A0A2N0H4Y5</accession>
<evidence type="ECO:0008006" key="4">
    <source>
        <dbReference type="Google" id="ProtNLM"/>
    </source>
</evidence>
<proteinExistence type="predicted"/>
<evidence type="ECO:0000313" key="2">
    <source>
        <dbReference type="EMBL" id="PKB13987.1"/>
    </source>
</evidence>
<keyword evidence="1" id="KW-0812">Transmembrane</keyword>
<feature type="transmembrane region" description="Helical" evidence="1">
    <location>
        <begin position="34"/>
        <end position="58"/>
    </location>
</feature>